<protein>
    <submittedName>
        <fullName evidence="3">DNA-binding transcriptional regulator, MerR family</fullName>
    </submittedName>
</protein>
<gene>
    <name evidence="3" type="ORF">SAMN04489747_0339</name>
</gene>
<dbReference type="PRINTS" id="PR00040">
    <property type="entry name" value="HTHMERR"/>
</dbReference>
<dbReference type="SUPFAM" id="SSF46955">
    <property type="entry name" value="Putative DNA-binding domain"/>
    <property type="match status" value="1"/>
</dbReference>
<keyword evidence="4" id="KW-1185">Reference proteome</keyword>
<dbReference type="InterPro" id="IPR047057">
    <property type="entry name" value="MerR_fam"/>
</dbReference>
<accession>A0A1G6SI94</accession>
<evidence type="ECO:0000256" key="1">
    <source>
        <dbReference type="ARBA" id="ARBA00023125"/>
    </source>
</evidence>
<proteinExistence type="predicted"/>
<dbReference type="GO" id="GO:0003677">
    <property type="term" value="F:DNA binding"/>
    <property type="evidence" value="ECO:0007669"/>
    <property type="project" value="UniProtKB-KW"/>
</dbReference>
<dbReference type="PROSITE" id="PS00552">
    <property type="entry name" value="HTH_MERR_1"/>
    <property type="match status" value="1"/>
</dbReference>
<name>A0A1G6SI94_9ACTN</name>
<dbReference type="SUPFAM" id="SSF48371">
    <property type="entry name" value="ARM repeat"/>
    <property type="match status" value="1"/>
</dbReference>
<dbReference type="EMBL" id="LT629688">
    <property type="protein sequence ID" value="SDD16670.1"/>
    <property type="molecule type" value="Genomic_DNA"/>
</dbReference>
<dbReference type="InterPro" id="IPR009061">
    <property type="entry name" value="DNA-bd_dom_put_sf"/>
</dbReference>
<dbReference type="Gene3D" id="1.10.1660.10">
    <property type="match status" value="1"/>
</dbReference>
<dbReference type="RefSeq" id="WP_172803971.1">
    <property type="nucleotide sequence ID" value="NZ_LT629688.1"/>
</dbReference>
<keyword evidence="1 3" id="KW-0238">DNA-binding</keyword>
<dbReference type="PROSITE" id="PS50937">
    <property type="entry name" value="HTH_MERR_2"/>
    <property type="match status" value="1"/>
</dbReference>
<reference evidence="3 4" key="1">
    <citation type="submission" date="2016-10" db="EMBL/GenBank/DDBJ databases">
        <authorList>
            <person name="de Groot N.N."/>
        </authorList>
    </citation>
    <scope>NUCLEOTIDE SEQUENCE [LARGE SCALE GENOMIC DNA]</scope>
    <source>
        <strain evidence="3 4">MON 2.2</strain>
    </source>
</reference>
<dbReference type="SMART" id="SM00422">
    <property type="entry name" value="HTH_MERR"/>
    <property type="match status" value="1"/>
</dbReference>
<dbReference type="STRING" id="675864.SAMN04489747_0339"/>
<dbReference type="Proteomes" id="UP000198546">
    <property type="component" value="Chromosome i"/>
</dbReference>
<dbReference type="PANTHER" id="PTHR30204">
    <property type="entry name" value="REDOX-CYCLING DRUG-SENSING TRANSCRIPTIONAL ACTIVATOR SOXR"/>
    <property type="match status" value="1"/>
</dbReference>
<evidence type="ECO:0000313" key="3">
    <source>
        <dbReference type="EMBL" id="SDD16670.1"/>
    </source>
</evidence>
<dbReference type="SMART" id="SM00567">
    <property type="entry name" value="EZ_HEAT"/>
    <property type="match status" value="3"/>
</dbReference>
<dbReference type="InterPro" id="IPR011989">
    <property type="entry name" value="ARM-like"/>
</dbReference>
<dbReference type="AlphaFoldDB" id="A0A1G6SI94"/>
<dbReference type="InterPro" id="IPR000551">
    <property type="entry name" value="MerR-type_HTH_dom"/>
</dbReference>
<dbReference type="GO" id="GO:0003700">
    <property type="term" value="F:DNA-binding transcription factor activity"/>
    <property type="evidence" value="ECO:0007669"/>
    <property type="project" value="InterPro"/>
</dbReference>
<dbReference type="Pfam" id="PF13411">
    <property type="entry name" value="MerR_1"/>
    <property type="match status" value="1"/>
</dbReference>
<dbReference type="Pfam" id="PF13646">
    <property type="entry name" value="HEAT_2"/>
    <property type="match status" value="1"/>
</dbReference>
<feature type="domain" description="HTH merR-type" evidence="2">
    <location>
        <begin position="1"/>
        <end position="69"/>
    </location>
</feature>
<evidence type="ECO:0000313" key="4">
    <source>
        <dbReference type="Proteomes" id="UP000198546"/>
    </source>
</evidence>
<dbReference type="PANTHER" id="PTHR30204:SF93">
    <property type="entry name" value="HTH MERR-TYPE DOMAIN-CONTAINING PROTEIN"/>
    <property type="match status" value="1"/>
</dbReference>
<dbReference type="InterPro" id="IPR004155">
    <property type="entry name" value="PBS_lyase_HEAT"/>
</dbReference>
<dbReference type="Gene3D" id="1.25.10.10">
    <property type="entry name" value="Leucine-rich Repeat Variant"/>
    <property type="match status" value="1"/>
</dbReference>
<dbReference type="InterPro" id="IPR016024">
    <property type="entry name" value="ARM-type_fold"/>
</dbReference>
<evidence type="ECO:0000259" key="2">
    <source>
        <dbReference type="PROSITE" id="PS50937"/>
    </source>
</evidence>
<organism evidence="3 4">
    <name type="scientific">Auraticoccus monumenti</name>
    <dbReference type="NCBI Taxonomy" id="675864"/>
    <lineage>
        <taxon>Bacteria</taxon>
        <taxon>Bacillati</taxon>
        <taxon>Actinomycetota</taxon>
        <taxon>Actinomycetes</taxon>
        <taxon>Propionibacteriales</taxon>
        <taxon>Propionibacteriaceae</taxon>
        <taxon>Auraticoccus</taxon>
    </lineage>
</organism>
<sequence length="343" mass="36447">MLIGEVSRHSGVSARMLRHYDAIGLVAPSERSTSGYRRYSEADLQRLFHVESLRSLGLSLPEVRRALDDPGFAPSELVEELVARTRERISAAEELLGRLDRVRAGGPDRWGEVLRTVALVRGLQSDDPSRRQLSALSTSEDDALRLVGPLAEALLAEPDPVVAGALRWAVRQSGDEALDVLAPALDSPDGQRRERAVTTIAQLSTERSTAVLTGVLGHADDAIRHRAALALGSRGEPVAVAVLVEMVLTGHQDVEAAEVLGALARHHDLTDPVGAVLAHAVQRGGGGPGPRTRITQALAELPAALARPTLEVLGRDDDPEVARTAAYVLQRFATTAAAGHAGC</sequence>